<accession>A0A1G1UXB9</accession>
<dbReference type="GO" id="GO:0005886">
    <property type="term" value="C:plasma membrane"/>
    <property type="evidence" value="ECO:0007669"/>
    <property type="project" value="UniProtKB-SubCell"/>
</dbReference>
<feature type="transmembrane region" description="Helical" evidence="6">
    <location>
        <begin position="95"/>
        <end position="114"/>
    </location>
</feature>
<evidence type="ECO:0000256" key="2">
    <source>
        <dbReference type="ARBA" id="ARBA00022475"/>
    </source>
</evidence>
<protein>
    <recommendedName>
        <fullName evidence="7">RDD domain-containing protein</fullName>
    </recommendedName>
</protein>
<dbReference type="InterPro" id="IPR051791">
    <property type="entry name" value="Pra-immunoreactive"/>
</dbReference>
<proteinExistence type="predicted"/>
<dbReference type="InterPro" id="IPR010432">
    <property type="entry name" value="RDD"/>
</dbReference>
<evidence type="ECO:0000256" key="4">
    <source>
        <dbReference type="ARBA" id="ARBA00022989"/>
    </source>
</evidence>
<keyword evidence="3 6" id="KW-0812">Transmembrane</keyword>
<feature type="transmembrane region" description="Helical" evidence="6">
    <location>
        <begin position="6"/>
        <end position="31"/>
    </location>
</feature>
<dbReference type="Pfam" id="PF06271">
    <property type="entry name" value="RDD"/>
    <property type="match status" value="1"/>
</dbReference>
<organism evidence="8 9">
    <name type="scientific">Candidatus Blackburnbacteria bacterium RIFCSPHIGHO2_01_FULL_43_15b</name>
    <dbReference type="NCBI Taxonomy" id="1797513"/>
    <lineage>
        <taxon>Bacteria</taxon>
        <taxon>Candidatus Blackburniibacteriota</taxon>
    </lineage>
</organism>
<feature type="domain" description="RDD" evidence="7">
    <location>
        <begin position="3"/>
        <end position="126"/>
    </location>
</feature>
<comment type="subcellular location">
    <subcellularLocation>
        <location evidence="1">Cell membrane</location>
        <topology evidence="1">Multi-pass membrane protein</topology>
    </subcellularLocation>
</comment>
<keyword evidence="4 6" id="KW-1133">Transmembrane helix</keyword>
<gene>
    <name evidence="8" type="ORF">A2782_01450</name>
</gene>
<evidence type="ECO:0000256" key="5">
    <source>
        <dbReference type="ARBA" id="ARBA00023136"/>
    </source>
</evidence>
<reference evidence="8 9" key="1">
    <citation type="journal article" date="2016" name="Nat. Commun.">
        <title>Thousands of microbial genomes shed light on interconnected biogeochemical processes in an aquifer system.</title>
        <authorList>
            <person name="Anantharaman K."/>
            <person name="Brown C.T."/>
            <person name="Hug L.A."/>
            <person name="Sharon I."/>
            <person name="Castelle C.J."/>
            <person name="Probst A.J."/>
            <person name="Thomas B.C."/>
            <person name="Singh A."/>
            <person name="Wilkins M.J."/>
            <person name="Karaoz U."/>
            <person name="Brodie E.L."/>
            <person name="Williams K.H."/>
            <person name="Hubbard S.S."/>
            <person name="Banfield J.F."/>
        </authorList>
    </citation>
    <scope>NUCLEOTIDE SEQUENCE [LARGE SCALE GENOMIC DNA]</scope>
</reference>
<comment type="caution">
    <text evidence="8">The sequence shown here is derived from an EMBL/GenBank/DDBJ whole genome shotgun (WGS) entry which is preliminary data.</text>
</comment>
<feature type="transmembrane region" description="Helical" evidence="6">
    <location>
        <begin position="43"/>
        <end position="60"/>
    </location>
</feature>
<keyword evidence="5 6" id="KW-0472">Membrane</keyword>
<evidence type="ECO:0000256" key="1">
    <source>
        <dbReference type="ARBA" id="ARBA00004651"/>
    </source>
</evidence>
<sequence>MKYAGFWRRFAAIFLDSLIMNVLALLIYSLLSSALRGNSVVSVLYYTINTVLYVGYFTWYQSKTTQTLGKKVMGIRVVDAQGKTPNMLTFFLREVVGKLVSGIILGIGYLIVLWDGRKQALHDKIASTYVVRV</sequence>
<dbReference type="EMBL" id="MHBW01000035">
    <property type="protein sequence ID" value="OGY07789.1"/>
    <property type="molecule type" value="Genomic_DNA"/>
</dbReference>
<evidence type="ECO:0000256" key="6">
    <source>
        <dbReference type="SAM" id="Phobius"/>
    </source>
</evidence>
<dbReference type="AlphaFoldDB" id="A0A1G1UXB9"/>
<name>A0A1G1UXB9_9BACT</name>
<evidence type="ECO:0000313" key="9">
    <source>
        <dbReference type="Proteomes" id="UP000177967"/>
    </source>
</evidence>
<evidence type="ECO:0000259" key="7">
    <source>
        <dbReference type="Pfam" id="PF06271"/>
    </source>
</evidence>
<dbReference type="STRING" id="1797513.A2782_01450"/>
<dbReference type="PANTHER" id="PTHR36115">
    <property type="entry name" value="PROLINE-RICH ANTIGEN HOMOLOG-RELATED"/>
    <property type="match status" value="1"/>
</dbReference>
<keyword evidence="2" id="KW-1003">Cell membrane</keyword>
<evidence type="ECO:0000256" key="3">
    <source>
        <dbReference type="ARBA" id="ARBA00022692"/>
    </source>
</evidence>
<dbReference type="Proteomes" id="UP000177967">
    <property type="component" value="Unassembled WGS sequence"/>
</dbReference>
<evidence type="ECO:0000313" key="8">
    <source>
        <dbReference type="EMBL" id="OGY07789.1"/>
    </source>
</evidence>